<comment type="caution">
    <text evidence="5">The sequence shown here is derived from an EMBL/GenBank/DDBJ whole genome shotgun (WGS) entry which is preliminary data.</text>
</comment>
<name>A0AB35HLV2_TETHA</name>
<proteinExistence type="predicted"/>
<reference evidence="5" key="2">
    <citation type="journal article" date="2021" name="BMC Microbiol.">
        <title>The diversity among the species Tetragenococcus halophilus including new isolates from a lupine seed fermentation.</title>
        <authorList>
            <person name="Link T."/>
            <person name="Vogel R.F."/>
            <person name="Ehrmann M.A."/>
        </authorList>
    </citation>
    <scope>NUCLEOTIDE SEQUENCE</scope>
    <source>
        <strain evidence="5">TMW 2.2257</strain>
    </source>
</reference>
<dbReference type="PANTHER" id="PTHR40661:SF3">
    <property type="entry name" value="FELS-1 PROPHAGE TRANSCRIPTIONAL REGULATOR"/>
    <property type="match status" value="1"/>
</dbReference>
<dbReference type="PANTHER" id="PTHR40661">
    <property type="match status" value="1"/>
</dbReference>
<dbReference type="Pfam" id="PF13443">
    <property type="entry name" value="HTH_26"/>
    <property type="match status" value="1"/>
</dbReference>
<dbReference type="InterPro" id="IPR010982">
    <property type="entry name" value="Lambda_DNA-bd_dom_sf"/>
</dbReference>
<protein>
    <submittedName>
        <fullName evidence="5">Helix-turn-helix transcriptional regulator</fullName>
    </submittedName>
</protein>
<organism evidence="5 6">
    <name type="scientific">Tetragenococcus halophilus</name>
    <name type="common">Pediococcus halophilus</name>
    <dbReference type="NCBI Taxonomy" id="51669"/>
    <lineage>
        <taxon>Bacteria</taxon>
        <taxon>Bacillati</taxon>
        <taxon>Bacillota</taxon>
        <taxon>Bacilli</taxon>
        <taxon>Lactobacillales</taxon>
        <taxon>Enterococcaceae</taxon>
        <taxon>Tetragenococcus</taxon>
    </lineage>
</organism>
<keyword evidence="3" id="KW-0804">Transcription</keyword>
<dbReference type="PROSITE" id="PS50943">
    <property type="entry name" value="HTH_CROC1"/>
    <property type="match status" value="1"/>
</dbReference>
<evidence type="ECO:0000313" key="6">
    <source>
        <dbReference type="Proteomes" id="UP001057280"/>
    </source>
</evidence>
<reference evidence="5" key="1">
    <citation type="submission" date="2020-06" db="EMBL/GenBank/DDBJ databases">
        <authorList>
            <person name="Link T."/>
            <person name="Ehrmann M."/>
        </authorList>
    </citation>
    <scope>NUCLEOTIDE SEQUENCE</scope>
    <source>
        <strain evidence="5">TMW 2.2257</strain>
    </source>
</reference>
<dbReference type="AlphaFoldDB" id="A0AB35HLV2"/>
<dbReference type="InterPro" id="IPR001387">
    <property type="entry name" value="Cro/C1-type_HTH"/>
</dbReference>
<dbReference type="Gene3D" id="1.10.260.40">
    <property type="entry name" value="lambda repressor-like DNA-binding domains"/>
    <property type="match status" value="1"/>
</dbReference>
<evidence type="ECO:0000313" key="5">
    <source>
        <dbReference type="EMBL" id="MCO8297229.1"/>
    </source>
</evidence>
<sequence length="70" mass="7791">MTIKDSLARNLRIAMADKNIKANKLSKETGISETTISNLRNGKTNGITFETLEKLAEHLGVSVSDLFERR</sequence>
<keyword evidence="1" id="KW-0805">Transcription regulation</keyword>
<dbReference type="GO" id="GO:0003677">
    <property type="term" value="F:DNA binding"/>
    <property type="evidence" value="ECO:0007669"/>
    <property type="project" value="UniProtKB-KW"/>
</dbReference>
<evidence type="ECO:0000256" key="2">
    <source>
        <dbReference type="ARBA" id="ARBA00023125"/>
    </source>
</evidence>
<dbReference type="EMBL" id="JACACB010000003">
    <property type="protein sequence ID" value="MCO8297229.1"/>
    <property type="molecule type" value="Genomic_DNA"/>
</dbReference>
<gene>
    <name evidence="5" type="ORF">HXW75_01940</name>
</gene>
<dbReference type="SUPFAM" id="SSF47413">
    <property type="entry name" value="lambda repressor-like DNA-binding domains"/>
    <property type="match status" value="1"/>
</dbReference>
<evidence type="ECO:0000259" key="4">
    <source>
        <dbReference type="PROSITE" id="PS50943"/>
    </source>
</evidence>
<dbReference type="CDD" id="cd00093">
    <property type="entry name" value="HTH_XRE"/>
    <property type="match status" value="1"/>
</dbReference>
<evidence type="ECO:0000256" key="1">
    <source>
        <dbReference type="ARBA" id="ARBA00023015"/>
    </source>
</evidence>
<dbReference type="Proteomes" id="UP001057280">
    <property type="component" value="Unassembled WGS sequence"/>
</dbReference>
<evidence type="ECO:0000256" key="3">
    <source>
        <dbReference type="ARBA" id="ARBA00023163"/>
    </source>
</evidence>
<feature type="domain" description="HTH cro/C1-type" evidence="4">
    <location>
        <begin position="11"/>
        <end position="66"/>
    </location>
</feature>
<keyword evidence="2" id="KW-0238">DNA-binding</keyword>
<dbReference type="RefSeq" id="WP_253209889.1">
    <property type="nucleotide sequence ID" value="NZ_JACACB010000003.1"/>
</dbReference>
<accession>A0AB35HLV2</accession>
<dbReference type="SMART" id="SM00530">
    <property type="entry name" value="HTH_XRE"/>
    <property type="match status" value="1"/>
</dbReference>